<feature type="chain" id="PRO_5015547881" evidence="2">
    <location>
        <begin position="27"/>
        <end position="154"/>
    </location>
</feature>
<dbReference type="OrthoDB" id="3543917at2"/>
<feature type="region of interest" description="Disordered" evidence="1">
    <location>
        <begin position="26"/>
        <end position="64"/>
    </location>
</feature>
<evidence type="ECO:0000313" key="4">
    <source>
        <dbReference type="Proteomes" id="UP000238312"/>
    </source>
</evidence>
<proteinExistence type="predicted"/>
<dbReference type="EMBL" id="PVNG01000002">
    <property type="protein sequence ID" value="PRX69422.1"/>
    <property type="molecule type" value="Genomic_DNA"/>
</dbReference>
<comment type="caution">
    <text evidence="3">The sequence shown here is derived from an EMBL/GenBank/DDBJ whole genome shotgun (WGS) entry which is preliminary data.</text>
</comment>
<keyword evidence="2" id="KW-0732">Signal</keyword>
<organism evidence="3 4">
    <name type="scientific">Nonomuraea fuscirosea</name>
    <dbReference type="NCBI Taxonomy" id="1291556"/>
    <lineage>
        <taxon>Bacteria</taxon>
        <taxon>Bacillati</taxon>
        <taxon>Actinomycetota</taxon>
        <taxon>Actinomycetes</taxon>
        <taxon>Streptosporangiales</taxon>
        <taxon>Streptosporangiaceae</taxon>
        <taxon>Nonomuraea</taxon>
    </lineage>
</organism>
<keyword evidence="4" id="KW-1185">Reference proteome</keyword>
<name>A0A2T0N9H2_9ACTN</name>
<reference evidence="3 4" key="1">
    <citation type="submission" date="2018-03" db="EMBL/GenBank/DDBJ databases">
        <title>Genomic Encyclopedia of Type Strains, Phase III (KMG-III): the genomes of soil and plant-associated and newly described type strains.</title>
        <authorList>
            <person name="Whitman W."/>
        </authorList>
    </citation>
    <scope>NUCLEOTIDE SEQUENCE [LARGE SCALE GENOMIC DNA]</scope>
    <source>
        <strain evidence="3 4">CGMCC 4.7104</strain>
    </source>
</reference>
<evidence type="ECO:0000256" key="1">
    <source>
        <dbReference type="SAM" id="MobiDB-lite"/>
    </source>
</evidence>
<sequence length="154" mass="16660">MMKRHLAIVATVAALGLGGMAGPALAGERPDGPVRVLGGQDGHAERARPDGHGERARHGGHTERARHGGRLVCWTDDGEVVALSRAKVAELIDDEYVEAVPARAAEDDVRRATPERLTIRVPAREIAGGKVAGKRWRHARVIRLTCAWEGHVRR</sequence>
<dbReference type="RefSeq" id="WP_106235668.1">
    <property type="nucleotide sequence ID" value="NZ_PVNG01000002.1"/>
</dbReference>
<evidence type="ECO:0000256" key="2">
    <source>
        <dbReference type="SAM" id="SignalP"/>
    </source>
</evidence>
<accession>A0A2T0N9H2</accession>
<gene>
    <name evidence="3" type="ORF">B0I32_102480</name>
</gene>
<feature type="signal peptide" evidence="2">
    <location>
        <begin position="1"/>
        <end position="26"/>
    </location>
</feature>
<dbReference type="Proteomes" id="UP000238312">
    <property type="component" value="Unassembled WGS sequence"/>
</dbReference>
<dbReference type="AlphaFoldDB" id="A0A2T0N9H2"/>
<protein>
    <submittedName>
        <fullName evidence="3">Uncharacterized protein</fullName>
    </submittedName>
</protein>
<feature type="compositionally biased region" description="Basic and acidic residues" evidence="1">
    <location>
        <begin position="42"/>
        <end position="64"/>
    </location>
</feature>
<evidence type="ECO:0000313" key="3">
    <source>
        <dbReference type="EMBL" id="PRX69422.1"/>
    </source>
</evidence>